<comment type="caution">
    <text evidence="1">The sequence shown here is derived from an EMBL/GenBank/DDBJ whole genome shotgun (WGS) entry which is preliminary data.</text>
</comment>
<dbReference type="RefSeq" id="WP_117563157.1">
    <property type="nucleotide sequence ID" value="NZ_BAABZL010000001.1"/>
</dbReference>
<dbReference type="EMBL" id="JAKNGE010000047">
    <property type="protein sequence ID" value="MCG4748971.1"/>
    <property type="molecule type" value="Genomic_DNA"/>
</dbReference>
<reference evidence="2 3" key="1">
    <citation type="journal article" date="2020" name="Cell Host Microbe">
        <title>Functional and Genomic Variation between Human-Derived Isolates of Lachnospiraceae Reveals Inter- and Intra-Species Diversity.</title>
        <authorList>
            <person name="Sorbara M.T."/>
            <person name="Littmann E.R."/>
            <person name="Fontana E."/>
            <person name="Moody T.U."/>
            <person name="Kohout C.E."/>
            <person name="Gjonbalaj M."/>
            <person name="Eaton V."/>
            <person name="Seok R."/>
            <person name="Leiner I.M."/>
            <person name="Pamer E.G."/>
        </authorList>
    </citation>
    <scope>NUCLEOTIDE SEQUENCE [LARGE SCALE GENOMIC DNA]</scope>
    <source>
        <strain evidence="2 3">MSK.1.17</strain>
    </source>
</reference>
<keyword evidence="3" id="KW-1185">Reference proteome</keyword>
<evidence type="ECO:0000313" key="3">
    <source>
        <dbReference type="Proteomes" id="UP000669239"/>
    </source>
</evidence>
<name>A0AAX1SCA6_9FIRM</name>
<evidence type="ECO:0000313" key="1">
    <source>
        <dbReference type="EMBL" id="MCG4748971.1"/>
    </source>
</evidence>
<dbReference type="Proteomes" id="UP000669239">
    <property type="component" value="Unassembled WGS sequence"/>
</dbReference>
<evidence type="ECO:0000313" key="2">
    <source>
        <dbReference type="EMBL" id="NSJ51564.1"/>
    </source>
</evidence>
<dbReference type="Proteomes" id="UP001299608">
    <property type="component" value="Unassembled WGS sequence"/>
</dbReference>
<proteinExistence type="predicted"/>
<organism evidence="1 4">
    <name type="scientific">Enterocloster aldenensis</name>
    <dbReference type="NCBI Taxonomy" id="358742"/>
    <lineage>
        <taxon>Bacteria</taxon>
        <taxon>Bacillati</taxon>
        <taxon>Bacillota</taxon>
        <taxon>Clostridia</taxon>
        <taxon>Lachnospirales</taxon>
        <taxon>Lachnospiraceae</taxon>
        <taxon>Enterocloster</taxon>
    </lineage>
</organism>
<dbReference type="EMBL" id="JAAITT010000043">
    <property type="protein sequence ID" value="NSJ51564.1"/>
    <property type="molecule type" value="Genomic_DNA"/>
</dbReference>
<sequence length="103" mass="11818">MDTVINKLWEIEEAAGAITDEANVRKKAFAKEMEDKTASFDAGLEQETARRIADIGHKMEADMEAMLARQKSDFETLLKQLEDNYNRYHAAYADALFQKMIKE</sequence>
<dbReference type="GeneID" id="97203704"/>
<dbReference type="AlphaFoldDB" id="A0AAX1SCA6"/>
<protein>
    <submittedName>
        <fullName evidence="1">ATPase</fullName>
    </submittedName>
</protein>
<gene>
    <name evidence="2" type="ORF">G5B36_23065</name>
    <name evidence="1" type="ORF">L0N08_26500</name>
</gene>
<reference evidence="1" key="3">
    <citation type="submission" date="2022-01" db="EMBL/GenBank/DDBJ databases">
        <title>Collection of gut derived symbiotic bacterial strains cultured from healthy donors.</title>
        <authorList>
            <person name="Lin H."/>
            <person name="Kohout C."/>
            <person name="Waligurski E."/>
            <person name="Pamer E.G."/>
        </authorList>
    </citation>
    <scope>NUCLEOTIDE SEQUENCE</scope>
    <source>
        <strain evidence="1">DFI.6.55</strain>
    </source>
</reference>
<evidence type="ECO:0000313" key="4">
    <source>
        <dbReference type="Proteomes" id="UP001299608"/>
    </source>
</evidence>
<accession>A0AAX1SCA6</accession>
<reference evidence="2" key="2">
    <citation type="submission" date="2020-02" db="EMBL/GenBank/DDBJ databases">
        <authorList>
            <person name="Littmann E."/>
            <person name="Sorbara M."/>
        </authorList>
    </citation>
    <scope>NUCLEOTIDE SEQUENCE</scope>
    <source>
        <strain evidence="2">MSK.1.17</strain>
    </source>
</reference>